<name>A0A936F008_9BACT</name>
<keyword evidence="7 11" id="KW-0418">Kinase</keyword>
<dbReference type="SUPFAM" id="SSF54919">
    <property type="entry name" value="Nucleoside diphosphate kinase, NDK"/>
    <property type="match status" value="1"/>
</dbReference>
<proteinExistence type="inferred from homology"/>
<dbReference type="HAMAP" id="MF_00451">
    <property type="entry name" value="NDP_kinase"/>
    <property type="match status" value="1"/>
</dbReference>
<keyword evidence="3 11" id="KW-0597">Phosphoprotein</keyword>
<keyword evidence="11" id="KW-0963">Cytoplasm</keyword>
<dbReference type="PANTHER" id="PTHR46161:SF3">
    <property type="entry name" value="NUCLEOSIDE DIPHOSPHATE KINASE DDB_G0292928-RELATED"/>
    <property type="match status" value="1"/>
</dbReference>
<dbReference type="GO" id="GO:0006228">
    <property type="term" value="P:UTP biosynthetic process"/>
    <property type="evidence" value="ECO:0007669"/>
    <property type="project" value="UniProtKB-UniRule"/>
</dbReference>
<sequence>MTLERTFAIVKPDAVKDGHIGEILAAIEQSGLKIVGLKLTRLTPAICQGFYHEHVGKGFYAELEAFMTEGPVAIMVLEGENAILRWRDLMGATNPANAAEGTLRKRFGASIGRNATHGSDKPESAKFEVGYFFNAFEQM</sequence>
<dbReference type="EMBL" id="JADKCH010000001">
    <property type="protein sequence ID" value="MBK8571644.1"/>
    <property type="molecule type" value="Genomic_DNA"/>
</dbReference>
<evidence type="ECO:0000259" key="14">
    <source>
        <dbReference type="SMART" id="SM00562"/>
    </source>
</evidence>
<feature type="domain" description="Nucleoside diphosphate kinase-like" evidence="14">
    <location>
        <begin position="3"/>
        <end position="137"/>
    </location>
</feature>
<accession>A0A936F008</accession>
<dbReference type="Gene3D" id="3.30.70.141">
    <property type="entry name" value="Nucleoside diphosphate kinase-like domain"/>
    <property type="match status" value="1"/>
</dbReference>
<comment type="cofactor">
    <cofactor evidence="1 11">
        <name>Mg(2+)</name>
        <dbReference type="ChEBI" id="CHEBI:18420"/>
    </cofactor>
</comment>
<evidence type="ECO:0000256" key="9">
    <source>
        <dbReference type="ARBA" id="ARBA00022842"/>
    </source>
</evidence>
<evidence type="ECO:0000256" key="1">
    <source>
        <dbReference type="ARBA" id="ARBA00001946"/>
    </source>
</evidence>
<keyword evidence="10 11" id="KW-0546">Nucleotide metabolism</keyword>
<evidence type="ECO:0000256" key="5">
    <source>
        <dbReference type="ARBA" id="ARBA00022723"/>
    </source>
</evidence>
<keyword evidence="4 11" id="KW-0808">Transferase</keyword>
<feature type="binding site" evidence="11 12">
    <location>
        <position position="104"/>
    </location>
    <ligand>
        <name>ATP</name>
        <dbReference type="ChEBI" id="CHEBI:30616"/>
    </ligand>
</feature>
<feature type="binding site" evidence="11 12">
    <location>
        <position position="114"/>
    </location>
    <ligand>
        <name>ATP</name>
        <dbReference type="ChEBI" id="CHEBI:30616"/>
    </ligand>
</feature>
<dbReference type="GO" id="GO:0005737">
    <property type="term" value="C:cytoplasm"/>
    <property type="evidence" value="ECO:0007669"/>
    <property type="project" value="UniProtKB-SubCell"/>
</dbReference>
<comment type="similarity">
    <text evidence="2 11 12 13">Belongs to the NDK family.</text>
</comment>
<dbReference type="NCBIfam" id="NF001908">
    <property type="entry name" value="PRK00668.1"/>
    <property type="match status" value="1"/>
</dbReference>
<dbReference type="PRINTS" id="PR01243">
    <property type="entry name" value="NUCDPKINASE"/>
</dbReference>
<evidence type="ECO:0000256" key="8">
    <source>
        <dbReference type="ARBA" id="ARBA00022840"/>
    </source>
</evidence>
<dbReference type="AlphaFoldDB" id="A0A936F008"/>
<keyword evidence="8 11" id="KW-0067">ATP-binding</keyword>
<evidence type="ECO:0000256" key="12">
    <source>
        <dbReference type="PROSITE-ProRule" id="PRU00706"/>
    </source>
</evidence>
<dbReference type="InterPro" id="IPR036850">
    <property type="entry name" value="NDK-like_dom_sf"/>
</dbReference>
<organism evidence="15 16">
    <name type="scientific">Candidatus Geothrix odensensis</name>
    <dbReference type="NCBI Taxonomy" id="2954440"/>
    <lineage>
        <taxon>Bacteria</taxon>
        <taxon>Pseudomonadati</taxon>
        <taxon>Acidobacteriota</taxon>
        <taxon>Holophagae</taxon>
        <taxon>Holophagales</taxon>
        <taxon>Holophagaceae</taxon>
        <taxon>Geothrix</taxon>
    </lineage>
</organism>
<dbReference type="PANTHER" id="PTHR46161">
    <property type="entry name" value="NUCLEOSIDE DIPHOSPHATE KINASE"/>
    <property type="match status" value="1"/>
</dbReference>
<keyword evidence="6 11" id="KW-0547">Nucleotide-binding</keyword>
<dbReference type="PROSITE" id="PS51374">
    <property type="entry name" value="NDPK_LIKE"/>
    <property type="match status" value="1"/>
</dbReference>
<evidence type="ECO:0000256" key="7">
    <source>
        <dbReference type="ARBA" id="ARBA00022777"/>
    </source>
</evidence>
<dbReference type="CDD" id="cd04413">
    <property type="entry name" value="NDPk_I"/>
    <property type="match status" value="1"/>
</dbReference>
<comment type="subunit">
    <text evidence="11">Homotetramer.</text>
</comment>
<comment type="subcellular location">
    <subcellularLocation>
        <location evidence="11">Cytoplasm</location>
    </subcellularLocation>
</comment>
<gene>
    <name evidence="11 15" type="primary">ndk</name>
    <name evidence="15" type="ORF">IPN91_03165</name>
</gene>
<comment type="caution">
    <text evidence="15">The sequence shown here is derived from an EMBL/GenBank/DDBJ whole genome shotgun (WGS) entry which is preliminary data.</text>
</comment>
<evidence type="ECO:0000313" key="16">
    <source>
        <dbReference type="Proteomes" id="UP000709959"/>
    </source>
</evidence>
<dbReference type="FunFam" id="3.30.70.141:FF:000017">
    <property type="entry name" value="Nucleoside diphosphate kinase"/>
    <property type="match status" value="1"/>
</dbReference>
<dbReference type="GO" id="GO:0006241">
    <property type="term" value="P:CTP biosynthetic process"/>
    <property type="evidence" value="ECO:0007669"/>
    <property type="project" value="UniProtKB-UniRule"/>
</dbReference>
<evidence type="ECO:0000256" key="3">
    <source>
        <dbReference type="ARBA" id="ARBA00022553"/>
    </source>
</evidence>
<evidence type="ECO:0000256" key="11">
    <source>
        <dbReference type="HAMAP-Rule" id="MF_00451"/>
    </source>
</evidence>
<comment type="catalytic activity">
    <reaction evidence="11">
        <text>a 2'-deoxyribonucleoside 5'-diphosphate + ATP = a 2'-deoxyribonucleoside 5'-triphosphate + ADP</text>
        <dbReference type="Rhea" id="RHEA:44640"/>
        <dbReference type="ChEBI" id="CHEBI:30616"/>
        <dbReference type="ChEBI" id="CHEBI:61560"/>
        <dbReference type="ChEBI" id="CHEBI:73316"/>
        <dbReference type="ChEBI" id="CHEBI:456216"/>
        <dbReference type="EC" id="2.7.4.6"/>
    </reaction>
</comment>
<dbReference type="Pfam" id="PF00334">
    <property type="entry name" value="NDK"/>
    <property type="match status" value="1"/>
</dbReference>
<keyword evidence="9 11" id="KW-0460">Magnesium</keyword>
<dbReference type="InterPro" id="IPR001564">
    <property type="entry name" value="Nucleoside_diP_kinase"/>
</dbReference>
<dbReference type="Proteomes" id="UP000709959">
    <property type="component" value="Unassembled WGS sequence"/>
</dbReference>
<feature type="binding site" evidence="11 12">
    <location>
        <position position="59"/>
    </location>
    <ligand>
        <name>ATP</name>
        <dbReference type="ChEBI" id="CHEBI:30616"/>
    </ligand>
</feature>
<comment type="function">
    <text evidence="11">Major role in the synthesis of nucleoside triphosphates other than ATP. The ATP gamma phosphate is transferred to the NDP beta phosphate via a ping-pong mechanism, using a phosphorylated active-site intermediate.</text>
</comment>
<dbReference type="GO" id="GO:0005524">
    <property type="term" value="F:ATP binding"/>
    <property type="evidence" value="ECO:0007669"/>
    <property type="project" value="UniProtKB-UniRule"/>
</dbReference>
<keyword evidence="5 11" id="KW-0479">Metal-binding</keyword>
<feature type="binding site" evidence="11 12">
    <location>
        <position position="93"/>
    </location>
    <ligand>
        <name>ATP</name>
        <dbReference type="ChEBI" id="CHEBI:30616"/>
    </ligand>
</feature>
<evidence type="ECO:0000256" key="10">
    <source>
        <dbReference type="ARBA" id="ARBA00023080"/>
    </source>
</evidence>
<evidence type="ECO:0000256" key="4">
    <source>
        <dbReference type="ARBA" id="ARBA00022679"/>
    </source>
</evidence>
<protein>
    <recommendedName>
        <fullName evidence="11">Nucleoside diphosphate kinase</fullName>
        <shortName evidence="11">NDK</shortName>
        <shortName evidence="11">NDP kinase</shortName>
        <ecNumber evidence="11">2.7.4.6</ecNumber>
    </recommendedName>
    <alternativeName>
        <fullName evidence="11">Nucleoside-2-P kinase</fullName>
    </alternativeName>
</protein>
<feature type="active site" description="Pros-phosphohistidine intermediate" evidence="11 12">
    <location>
        <position position="117"/>
    </location>
</feature>
<dbReference type="EC" id="2.7.4.6" evidence="11"/>
<reference evidence="15 16" key="1">
    <citation type="submission" date="2020-10" db="EMBL/GenBank/DDBJ databases">
        <title>Connecting structure to function with the recovery of over 1000 high-quality activated sludge metagenome-assembled genomes encoding full-length rRNA genes using long-read sequencing.</title>
        <authorList>
            <person name="Singleton C.M."/>
            <person name="Petriglieri F."/>
            <person name="Kristensen J.M."/>
            <person name="Kirkegaard R.H."/>
            <person name="Michaelsen T.Y."/>
            <person name="Andersen M.H."/>
            <person name="Karst S.M."/>
            <person name="Dueholm M.S."/>
            <person name="Nielsen P.H."/>
            <person name="Albertsen M."/>
        </authorList>
    </citation>
    <scope>NUCLEOTIDE SEQUENCE [LARGE SCALE GENOMIC DNA]</scope>
    <source>
        <strain evidence="15">OdNE_18-Q3-R46-58_MAXAC.008</strain>
    </source>
</reference>
<feature type="binding site" evidence="11 12">
    <location>
        <position position="87"/>
    </location>
    <ligand>
        <name>ATP</name>
        <dbReference type="ChEBI" id="CHEBI:30616"/>
    </ligand>
</feature>
<dbReference type="GO" id="GO:0046872">
    <property type="term" value="F:metal ion binding"/>
    <property type="evidence" value="ECO:0007669"/>
    <property type="project" value="UniProtKB-KW"/>
</dbReference>
<dbReference type="GO" id="GO:0004550">
    <property type="term" value="F:nucleoside diphosphate kinase activity"/>
    <property type="evidence" value="ECO:0007669"/>
    <property type="project" value="UniProtKB-UniRule"/>
</dbReference>
<dbReference type="GO" id="GO:0006183">
    <property type="term" value="P:GTP biosynthetic process"/>
    <property type="evidence" value="ECO:0007669"/>
    <property type="project" value="UniProtKB-UniRule"/>
</dbReference>
<evidence type="ECO:0000313" key="15">
    <source>
        <dbReference type="EMBL" id="MBK8571644.1"/>
    </source>
</evidence>
<dbReference type="InterPro" id="IPR034907">
    <property type="entry name" value="NDK-like_dom"/>
</dbReference>
<evidence type="ECO:0000256" key="13">
    <source>
        <dbReference type="RuleBase" id="RU004011"/>
    </source>
</evidence>
<feature type="binding site" evidence="11 12">
    <location>
        <position position="11"/>
    </location>
    <ligand>
        <name>ATP</name>
        <dbReference type="ChEBI" id="CHEBI:30616"/>
    </ligand>
</feature>
<evidence type="ECO:0000256" key="2">
    <source>
        <dbReference type="ARBA" id="ARBA00008142"/>
    </source>
</evidence>
<evidence type="ECO:0000256" key="6">
    <source>
        <dbReference type="ARBA" id="ARBA00022741"/>
    </source>
</evidence>
<dbReference type="SMART" id="SM00562">
    <property type="entry name" value="NDK"/>
    <property type="match status" value="1"/>
</dbReference>
<comment type="catalytic activity">
    <reaction evidence="11">
        <text>a ribonucleoside 5'-diphosphate + ATP = a ribonucleoside 5'-triphosphate + ADP</text>
        <dbReference type="Rhea" id="RHEA:18113"/>
        <dbReference type="ChEBI" id="CHEBI:30616"/>
        <dbReference type="ChEBI" id="CHEBI:57930"/>
        <dbReference type="ChEBI" id="CHEBI:61557"/>
        <dbReference type="ChEBI" id="CHEBI:456216"/>
        <dbReference type="EC" id="2.7.4.6"/>
    </reaction>
</comment>